<sequence>MIEGINGCSSDETLMEKKVLRLLPADEDIFPVLGLLYLSVTLVLLQVTSAEETLTAYLDVLLKVFVQEEMKLYCSEMAKCTKLNSGVYITACYNEEGNWKIIKRSRSYNIIITDQQSNEPRFDPSPPSPHPGHGGAVIQTPYCITQSQASRERVSFLIKPSCGKEWRLHWVGG</sequence>
<name>A0A9Q1QSY5_9CARY</name>
<organism evidence="1 2">
    <name type="scientific">Carnegiea gigantea</name>
    <dbReference type="NCBI Taxonomy" id="171969"/>
    <lineage>
        <taxon>Eukaryota</taxon>
        <taxon>Viridiplantae</taxon>
        <taxon>Streptophyta</taxon>
        <taxon>Embryophyta</taxon>
        <taxon>Tracheophyta</taxon>
        <taxon>Spermatophyta</taxon>
        <taxon>Magnoliopsida</taxon>
        <taxon>eudicotyledons</taxon>
        <taxon>Gunneridae</taxon>
        <taxon>Pentapetalae</taxon>
        <taxon>Caryophyllales</taxon>
        <taxon>Cactineae</taxon>
        <taxon>Cactaceae</taxon>
        <taxon>Cactoideae</taxon>
        <taxon>Echinocereeae</taxon>
        <taxon>Carnegiea</taxon>
    </lineage>
</organism>
<proteinExistence type="predicted"/>
<gene>
    <name evidence="1" type="ORF">Cgig2_008271</name>
</gene>
<evidence type="ECO:0000313" key="2">
    <source>
        <dbReference type="Proteomes" id="UP001153076"/>
    </source>
</evidence>
<dbReference type="Proteomes" id="UP001153076">
    <property type="component" value="Unassembled WGS sequence"/>
</dbReference>
<accession>A0A9Q1QSY5</accession>
<reference evidence="1" key="1">
    <citation type="submission" date="2022-04" db="EMBL/GenBank/DDBJ databases">
        <title>Carnegiea gigantea Genome sequencing and assembly v2.</title>
        <authorList>
            <person name="Copetti D."/>
            <person name="Sanderson M.J."/>
            <person name="Burquez A."/>
            <person name="Wojciechowski M.F."/>
        </authorList>
    </citation>
    <scope>NUCLEOTIDE SEQUENCE</scope>
    <source>
        <strain evidence="1">SGP5-SGP5p</strain>
        <tissue evidence="1">Aerial part</tissue>
    </source>
</reference>
<protein>
    <submittedName>
        <fullName evidence="1">Uncharacterized protein</fullName>
    </submittedName>
</protein>
<comment type="caution">
    <text evidence="1">The sequence shown here is derived from an EMBL/GenBank/DDBJ whole genome shotgun (WGS) entry which is preliminary data.</text>
</comment>
<keyword evidence="2" id="KW-1185">Reference proteome</keyword>
<evidence type="ECO:0000313" key="1">
    <source>
        <dbReference type="EMBL" id="KAJ8453387.1"/>
    </source>
</evidence>
<dbReference type="AlphaFoldDB" id="A0A9Q1QSY5"/>
<dbReference type="EMBL" id="JAKOGI010000001">
    <property type="protein sequence ID" value="KAJ8453387.1"/>
    <property type="molecule type" value="Genomic_DNA"/>
</dbReference>